<keyword evidence="1" id="KW-0812">Transmembrane</keyword>
<sequence length="72" mass="8147">MYFQFIKKNISIKFYIRGPPTARIRGIISISSTTTLLLILSIQFSYSKLKQALQLINTTNCQSKLSSLCGDE</sequence>
<accession>A0A251SYC0</accession>
<evidence type="ECO:0000256" key="1">
    <source>
        <dbReference type="SAM" id="Phobius"/>
    </source>
</evidence>
<organism evidence="2 3">
    <name type="scientific">Helianthus annuus</name>
    <name type="common">Common sunflower</name>
    <dbReference type="NCBI Taxonomy" id="4232"/>
    <lineage>
        <taxon>Eukaryota</taxon>
        <taxon>Viridiplantae</taxon>
        <taxon>Streptophyta</taxon>
        <taxon>Embryophyta</taxon>
        <taxon>Tracheophyta</taxon>
        <taxon>Spermatophyta</taxon>
        <taxon>Magnoliopsida</taxon>
        <taxon>eudicotyledons</taxon>
        <taxon>Gunneridae</taxon>
        <taxon>Pentapetalae</taxon>
        <taxon>asterids</taxon>
        <taxon>campanulids</taxon>
        <taxon>Asterales</taxon>
        <taxon>Asteraceae</taxon>
        <taxon>Asteroideae</taxon>
        <taxon>Heliantheae alliance</taxon>
        <taxon>Heliantheae</taxon>
        <taxon>Helianthus</taxon>
    </lineage>
</organism>
<dbReference type="InParanoid" id="A0A251SYC0"/>
<gene>
    <name evidence="2" type="ORF">HannXRQ_Chr12g0355741</name>
</gene>
<keyword evidence="1" id="KW-1133">Transmembrane helix</keyword>
<feature type="transmembrane region" description="Helical" evidence="1">
    <location>
        <begin position="24"/>
        <end position="46"/>
    </location>
</feature>
<dbReference type="EMBL" id="CM007901">
    <property type="protein sequence ID" value="OTG03840.1"/>
    <property type="molecule type" value="Genomic_DNA"/>
</dbReference>
<reference evidence="3" key="1">
    <citation type="journal article" date="2017" name="Nature">
        <title>The sunflower genome provides insights into oil metabolism, flowering and Asterid evolution.</title>
        <authorList>
            <person name="Badouin H."/>
            <person name="Gouzy J."/>
            <person name="Grassa C.J."/>
            <person name="Murat F."/>
            <person name="Staton S.E."/>
            <person name="Cottret L."/>
            <person name="Lelandais-Briere C."/>
            <person name="Owens G.L."/>
            <person name="Carrere S."/>
            <person name="Mayjonade B."/>
            <person name="Legrand L."/>
            <person name="Gill N."/>
            <person name="Kane N.C."/>
            <person name="Bowers J.E."/>
            <person name="Hubner S."/>
            <person name="Bellec A."/>
            <person name="Berard A."/>
            <person name="Berges H."/>
            <person name="Blanchet N."/>
            <person name="Boniface M.C."/>
            <person name="Brunel D."/>
            <person name="Catrice O."/>
            <person name="Chaidir N."/>
            <person name="Claudel C."/>
            <person name="Donnadieu C."/>
            <person name="Faraut T."/>
            <person name="Fievet G."/>
            <person name="Helmstetter N."/>
            <person name="King M."/>
            <person name="Knapp S.J."/>
            <person name="Lai Z."/>
            <person name="Le Paslier M.C."/>
            <person name="Lippi Y."/>
            <person name="Lorenzon L."/>
            <person name="Mandel J.R."/>
            <person name="Marage G."/>
            <person name="Marchand G."/>
            <person name="Marquand E."/>
            <person name="Bret-Mestries E."/>
            <person name="Morien E."/>
            <person name="Nambeesan S."/>
            <person name="Nguyen T."/>
            <person name="Pegot-Espagnet P."/>
            <person name="Pouilly N."/>
            <person name="Raftis F."/>
            <person name="Sallet E."/>
            <person name="Schiex T."/>
            <person name="Thomas J."/>
            <person name="Vandecasteele C."/>
            <person name="Vares D."/>
            <person name="Vear F."/>
            <person name="Vautrin S."/>
            <person name="Crespi M."/>
            <person name="Mangin B."/>
            <person name="Burke J.M."/>
            <person name="Salse J."/>
            <person name="Munos S."/>
            <person name="Vincourt P."/>
            <person name="Rieseberg L.H."/>
            <person name="Langlade N.B."/>
        </authorList>
    </citation>
    <scope>NUCLEOTIDE SEQUENCE [LARGE SCALE GENOMIC DNA]</scope>
    <source>
        <strain evidence="3">cv. SF193</strain>
    </source>
</reference>
<keyword evidence="3" id="KW-1185">Reference proteome</keyword>
<evidence type="ECO:0000313" key="2">
    <source>
        <dbReference type="EMBL" id="OTG03840.1"/>
    </source>
</evidence>
<name>A0A251SYC0_HELAN</name>
<dbReference type="AlphaFoldDB" id="A0A251SYC0"/>
<proteinExistence type="predicted"/>
<evidence type="ECO:0000313" key="3">
    <source>
        <dbReference type="Proteomes" id="UP000215914"/>
    </source>
</evidence>
<dbReference type="Proteomes" id="UP000215914">
    <property type="component" value="Chromosome 12"/>
</dbReference>
<protein>
    <submittedName>
        <fullName evidence="2">Uncharacterized protein</fullName>
    </submittedName>
</protein>
<keyword evidence="1" id="KW-0472">Membrane</keyword>